<evidence type="ECO:0000313" key="3">
    <source>
        <dbReference type="Proteomes" id="UP000272428"/>
    </source>
</evidence>
<comment type="caution">
    <text evidence="2">The sequence shown here is derived from an EMBL/GenBank/DDBJ whole genome shotgun (WGS) entry which is preliminary data.</text>
</comment>
<dbReference type="OrthoDB" id="9811812at2"/>
<sequence length="144" mass="16812">MKIPTKNQEVTQFLDELNHPLRSEIELLRSVILESAEDLEENIKWNGPNYSFQGEDGITMKIQPPKQIQLIFHRGAKKLEQPGKHLIDDNSGLLTWKENDRTFTSFKNIAEIKDSTSDLNIIIQKWIQLQNKKIPKQALGFFYY</sequence>
<dbReference type="Proteomes" id="UP000272428">
    <property type="component" value="Unassembled WGS sequence"/>
</dbReference>
<dbReference type="EMBL" id="RBXB01000003">
    <property type="protein sequence ID" value="RKS96161.1"/>
    <property type="molecule type" value="Genomic_DNA"/>
</dbReference>
<gene>
    <name evidence="2" type="ORF">BCF58_2581</name>
</gene>
<reference evidence="2 3" key="1">
    <citation type="submission" date="2018-10" db="EMBL/GenBank/DDBJ databases">
        <title>Genomic Encyclopedia of Archaeal and Bacterial Type Strains, Phase II (KMG-II): from individual species to whole genera.</title>
        <authorList>
            <person name="Goeker M."/>
        </authorList>
    </citation>
    <scope>NUCLEOTIDE SEQUENCE [LARGE SCALE GENOMIC DNA]</scope>
    <source>
        <strain evidence="2 3">DSM 14219</strain>
    </source>
</reference>
<accession>A0A495S9H8</accession>
<dbReference type="AlphaFoldDB" id="A0A495S9H8"/>
<dbReference type="InterPro" id="IPR014922">
    <property type="entry name" value="YdhG-like"/>
</dbReference>
<keyword evidence="3" id="KW-1185">Reference proteome</keyword>
<dbReference type="Pfam" id="PF08818">
    <property type="entry name" value="DUF1801"/>
    <property type="match status" value="1"/>
</dbReference>
<protein>
    <submittedName>
        <fullName evidence="2">Uncharacterized protein DUF1801</fullName>
    </submittedName>
</protein>
<organism evidence="2 3">
    <name type="scientific">Chryseobacterium defluvii</name>
    <dbReference type="NCBI Taxonomy" id="160396"/>
    <lineage>
        <taxon>Bacteria</taxon>
        <taxon>Pseudomonadati</taxon>
        <taxon>Bacteroidota</taxon>
        <taxon>Flavobacteriia</taxon>
        <taxon>Flavobacteriales</taxon>
        <taxon>Weeksellaceae</taxon>
        <taxon>Chryseobacterium group</taxon>
        <taxon>Chryseobacterium</taxon>
    </lineage>
</organism>
<feature type="domain" description="YdhG-like" evidence="1">
    <location>
        <begin position="22"/>
        <end position="127"/>
    </location>
</feature>
<dbReference type="RefSeq" id="WP_121462198.1">
    <property type="nucleotide sequence ID" value="NZ_RBXB01000003.1"/>
</dbReference>
<name>A0A495S9H8_9FLAO</name>
<dbReference type="SUPFAM" id="SSF159888">
    <property type="entry name" value="YdhG-like"/>
    <property type="match status" value="1"/>
</dbReference>
<proteinExistence type="predicted"/>
<evidence type="ECO:0000313" key="2">
    <source>
        <dbReference type="EMBL" id="RKS96161.1"/>
    </source>
</evidence>
<evidence type="ECO:0000259" key="1">
    <source>
        <dbReference type="Pfam" id="PF08818"/>
    </source>
</evidence>